<dbReference type="STRING" id="1484693.RS694_07890"/>
<name>A0A1P8KFJ9_9BURK</name>
<dbReference type="Proteomes" id="UP000186110">
    <property type="component" value="Chromosome"/>
</dbReference>
<gene>
    <name evidence="5" type="ORF">RS694_07890</name>
</gene>
<evidence type="ECO:0000256" key="2">
    <source>
        <dbReference type="ARBA" id="ARBA00021483"/>
    </source>
</evidence>
<dbReference type="PANTHER" id="PTHR22617:SF45">
    <property type="entry name" value="CHEMOTAXIS PROTEIN CHEW"/>
    <property type="match status" value="1"/>
</dbReference>
<dbReference type="Pfam" id="PF01584">
    <property type="entry name" value="CheW"/>
    <property type="match status" value="1"/>
</dbReference>
<dbReference type="InterPro" id="IPR036061">
    <property type="entry name" value="CheW-like_dom_sf"/>
</dbReference>
<dbReference type="PANTHER" id="PTHR22617">
    <property type="entry name" value="CHEMOTAXIS SENSOR HISTIDINE KINASE-RELATED"/>
    <property type="match status" value="1"/>
</dbReference>
<dbReference type="eggNOG" id="COG0835">
    <property type="taxonomic scope" value="Bacteria"/>
</dbReference>
<dbReference type="Gene3D" id="2.30.30.40">
    <property type="entry name" value="SH3 Domains"/>
    <property type="match status" value="1"/>
</dbReference>
<dbReference type="PROSITE" id="PS50851">
    <property type="entry name" value="CHEW"/>
    <property type="match status" value="1"/>
</dbReference>
<evidence type="ECO:0000313" key="5">
    <source>
        <dbReference type="EMBL" id="APW44756.1"/>
    </source>
</evidence>
<comment type="subcellular location">
    <subcellularLocation>
        <location evidence="1">Cytoplasm</location>
    </subcellularLocation>
</comment>
<keyword evidence="3" id="KW-0963">Cytoplasm</keyword>
<evidence type="ECO:0000256" key="3">
    <source>
        <dbReference type="ARBA" id="ARBA00022490"/>
    </source>
</evidence>
<dbReference type="EMBL" id="CP019239">
    <property type="protein sequence ID" value="APW44756.1"/>
    <property type="molecule type" value="Genomic_DNA"/>
</dbReference>
<evidence type="ECO:0000259" key="4">
    <source>
        <dbReference type="PROSITE" id="PS50851"/>
    </source>
</evidence>
<proteinExistence type="predicted"/>
<dbReference type="SUPFAM" id="SSF50341">
    <property type="entry name" value="CheW-like"/>
    <property type="match status" value="1"/>
</dbReference>
<dbReference type="InterPro" id="IPR002545">
    <property type="entry name" value="CheW-lke_dom"/>
</dbReference>
<accession>A0A1P8KFJ9</accession>
<sequence>MLGGQPVDTDSNEYLAFRLGSQEYGVGIQQVQEIRSYERPNRILRAPVFLSGVLNLRSTIVPIVDLRIRLGLPTTFNSRTVIVVLNLSSGTVGVVVDAVSDVLELRPDEIQPMPGLNDSPDARLFESMGCSHQGDTERTLVILNFQDLLPRDTVQSITAR</sequence>
<dbReference type="GO" id="GO:0005829">
    <property type="term" value="C:cytosol"/>
    <property type="evidence" value="ECO:0007669"/>
    <property type="project" value="TreeGrafter"/>
</dbReference>
<dbReference type="AlphaFoldDB" id="A0A1P8KFJ9"/>
<protein>
    <recommendedName>
        <fullName evidence="2">Chemotaxis protein CheW</fullName>
    </recommendedName>
</protein>
<dbReference type="GO" id="GO:0007165">
    <property type="term" value="P:signal transduction"/>
    <property type="evidence" value="ECO:0007669"/>
    <property type="project" value="InterPro"/>
</dbReference>
<organism evidence="5 6">
    <name type="scientific">Rhodoferax saidenbachensis</name>
    <dbReference type="NCBI Taxonomy" id="1484693"/>
    <lineage>
        <taxon>Bacteria</taxon>
        <taxon>Pseudomonadati</taxon>
        <taxon>Pseudomonadota</taxon>
        <taxon>Betaproteobacteria</taxon>
        <taxon>Burkholderiales</taxon>
        <taxon>Comamonadaceae</taxon>
        <taxon>Rhodoferax</taxon>
    </lineage>
</organism>
<dbReference type="GO" id="GO:0006935">
    <property type="term" value="P:chemotaxis"/>
    <property type="evidence" value="ECO:0007669"/>
    <property type="project" value="InterPro"/>
</dbReference>
<evidence type="ECO:0000313" key="6">
    <source>
        <dbReference type="Proteomes" id="UP000186110"/>
    </source>
</evidence>
<evidence type="ECO:0000256" key="1">
    <source>
        <dbReference type="ARBA" id="ARBA00004496"/>
    </source>
</evidence>
<dbReference type="InterPro" id="IPR039315">
    <property type="entry name" value="CheW"/>
</dbReference>
<dbReference type="SMART" id="SM00260">
    <property type="entry name" value="CheW"/>
    <property type="match status" value="1"/>
</dbReference>
<dbReference type="Gene3D" id="2.40.50.180">
    <property type="entry name" value="CheA-289, Domain 4"/>
    <property type="match status" value="1"/>
</dbReference>
<keyword evidence="6" id="KW-1185">Reference proteome</keyword>
<feature type="domain" description="CheW-like" evidence="4">
    <location>
        <begin position="11"/>
        <end position="154"/>
    </location>
</feature>
<dbReference type="KEGG" id="rsb:RS694_07890"/>
<reference evidence="5 6" key="1">
    <citation type="submission" date="2017-01" db="EMBL/GenBank/DDBJ databases">
        <authorList>
            <person name="Mah S.A."/>
            <person name="Swanson W.J."/>
            <person name="Moy G.W."/>
            <person name="Vacquier V.D."/>
        </authorList>
    </citation>
    <scope>NUCLEOTIDE SEQUENCE [LARGE SCALE GENOMIC DNA]</scope>
    <source>
        <strain evidence="5 6">DSM 22694</strain>
    </source>
</reference>